<dbReference type="AlphaFoldDB" id="A0A6I6GDQ6"/>
<dbReference type="InterPro" id="IPR000683">
    <property type="entry name" value="Gfo/Idh/MocA-like_OxRdtase_N"/>
</dbReference>
<dbReference type="SUPFAM" id="SSF51735">
    <property type="entry name" value="NAD(P)-binding Rossmann-fold domains"/>
    <property type="match status" value="1"/>
</dbReference>
<dbReference type="PANTHER" id="PTHR43249:SF1">
    <property type="entry name" value="D-GLUCOSIDE 3-DEHYDROGENASE"/>
    <property type="match status" value="1"/>
</dbReference>
<evidence type="ECO:0000313" key="4">
    <source>
        <dbReference type="Proteomes" id="UP000426027"/>
    </source>
</evidence>
<sequence length="352" mass="38467">MNKTLHFGLIGCGRIAARHADIMQQYGKLVAVCDIDEPKAIALAAAHGAQSFTCHTNMLSAMAGQLDVVVVCSPNGLHPQHSIDSLQSGCHVLCEKPMSFTREEANAMMDAAETAGKQLWVVKQNRYNPPVMAVKQLLEEGKLGKILNVQLNCFWNRPESYYANSWKGTLDLDGGTLYTQFSHFIDLLVWFFGPFHPSYVQLANLQHQGVIEFEDTGIVAGHFDCGAMGSIHYTVNAYRQNMEGSITIFGEKGTIKIGGQYLNELDYQQLEGEPITGLPAGNPPNQYGNYTGSMSNHPLVYEAITGLLLKNGHGQLLNTSAEAAEAVAVIENIYCMAGRSFKPLQPAQVASR</sequence>
<dbReference type="Pfam" id="PF22725">
    <property type="entry name" value="GFO_IDH_MocA_C3"/>
    <property type="match status" value="1"/>
</dbReference>
<gene>
    <name evidence="3" type="ORF">GLV81_01885</name>
</gene>
<dbReference type="Pfam" id="PF01408">
    <property type="entry name" value="GFO_IDH_MocA"/>
    <property type="match status" value="1"/>
</dbReference>
<feature type="domain" description="GFO/IDH/MocA-like oxidoreductase" evidence="2">
    <location>
        <begin position="132"/>
        <end position="255"/>
    </location>
</feature>
<evidence type="ECO:0000313" key="3">
    <source>
        <dbReference type="EMBL" id="QGW29953.1"/>
    </source>
</evidence>
<dbReference type="GO" id="GO:0000166">
    <property type="term" value="F:nucleotide binding"/>
    <property type="evidence" value="ECO:0007669"/>
    <property type="project" value="InterPro"/>
</dbReference>
<name>A0A6I6GDQ6_9BACT</name>
<dbReference type="EMBL" id="CP046566">
    <property type="protein sequence ID" value="QGW29953.1"/>
    <property type="molecule type" value="Genomic_DNA"/>
</dbReference>
<dbReference type="Gene3D" id="3.40.50.720">
    <property type="entry name" value="NAD(P)-binding Rossmann-like Domain"/>
    <property type="match status" value="1"/>
</dbReference>
<reference evidence="3 4" key="1">
    <citation type="submission" date="2019-11" db="EMBL/GenBank/DDBJ databases">
        <authorList>
            <person name="Im W.T."/>
        </authorList>
    </citation>
    <scope>NUCLEOTIDE SEQUENCE [LARGE SCALE GENOMIC DNA]</scope>
    <source>
        <strain evidence="3 4">SB-02</strain>
    </source>
</reference>
<organism evidence="3 4">
    <name type="scientific">Phnomibacter ginsenosidimutans</name>
    <dbReference type="NCBI Taxonomy" id="2676868"/>
    <lineage>
        <taxon>Bacteria</taxon>
        <taxon>Pseudomonadati</taxon>
        <taxon>Bacteroidota</taxon>
        <taxon>Chitinophagia</taxon>
        <taxon>Chitinophagales</taxon>
        <taxon>Chitinophagaceae</taxon>
        <taxon>Phnomibacter</taxon>
    </lineage>
</organism>
<dbReference type="InterPro" id="IPR052515">
    <property type="entry name" value="Gfo/Idh/MocA_Oxidoreductase"/>
</dbReference>
<dbReference type="KEGG" id="fls:GLV81_01885"/>
<accession>A0A6I6GDQ6</accession>
<dbReference type="Gene3D" id="3.30.360.10">
    <property type="entry name" value="Dihydrodipicolinate Reductase, domain 2"/>
    <property type="match status" value="1"/>
</dbReference>
<keyword evidence="4" id="KW-1185">Reference proteome</keyword>
<dbReference type="Proteomes" id="UP000426027">
    <property type="component" value="Chromosome"/>
</dbReference>
<dbReference type="SUPFAM" id="SSF55347">
    <property type="entry name" value="Glyceraldehyde-3-phosphate dehydrogenase-like, C-terminal domain"/>
    <property type="match status" value="1"/>
</dbReference>
<evidence type="ECO:0000259" key="2">
    <source>
        <dbReference type="Pfam" id="PF22725"/>
    </source>
</evidence>
<dbReference type="PANTHER" id="PTHR43249">
    <property type="entry name" value="UDP-N-ACETYL-2-AMINO-2-DEOXY-D-GLUCURONATE OXIDASE"/>
    <property type="match status" value="1"/>
</dbReference>
<dbReference type="InterPro" id="IPR036291">
    <property type="entry name" value="NAD(P)-bd_dom_sf"/>
</dbReference>
<dbReference type="InterPro" id="IPR055170">
    <property type="entry name" value="GFO_IDH_MocA-like_dom"/>
</dbReference>
<proteinExistence type="predicted"/>
<evidence type="ECO:0000259" key="1">
    <source>
        <dbReference type="Pfam" id="PF01408"/>
    </source>
</evidence>
<protein>
    <submittedName>
        <fullName evidence="3">Gfo/Idh/MocA family oxidoreductase</fullName>
    </submittedName>
</protein>
<feature type="domain" description="Gfo/Idh/MocA-like oxidoreductase N-terminal" evidence="1">
    <location>
        <begin position="6"/>
        <end position="121"/>
    </location>
</feature>